<gene>
    <name evidence="2" type="ORF">E4U13_008009</name>
</gene>
<dbReference type="Proteomes" id="UP000732380">
    <property type="component" value="Unassembled WGS sequence"/>
</dbReference>
<evidence type="ECO:0000313" key="2">
    <source>
        <dbReference type="EMBL" id="KAG6105202.1"/>
    </source>
</evidence>
<feature type="compositionally biased region" description="Polar residues" evidence="1">
    <location>
        <begin position="36"/>
        <end position="48"/>
    </location>
</feature>
<proteinExistence type="predicted"/>
<feature type="compositionally biased region" description="Low complexity" evidence="1">
    <location>
        <begin position="79"/>
        <end position="94"/>
    </location>
</feature>
<accession>A0A9P7PXW8</accession>
<feature type="compositionally biased region" description="Low complexity" evidence="1">
    <location>
        <begin position="1"/>
        <end position="14"/>
    </location>
</feature>
<evidence type="ECO:0000313" key="3">
    <source>
        <dbReference type="Proteomes" id="UP000732380"/>
    </source>
</evidence>
<evidence type="ECO:0000256" key="1">
    <source>
        <dbReference type="SAM" id="MobiDB-lite"/>
    </source>
</evidence>
<comment type="caution">
    <text evidence="2">The sequence shown here is derived from an EMBL/GenBank/DDBJ whole genome shotgun (WGS) entry which is preliminary data.</text>
</comment>
<reference evidence="2 3" key="1">
    <citation type="journal article" date="2020" name="bioRxiv">
        <title>Whole genome comparisons of ergot fungi reveals the divergence and evolution of species within the genus Claviceps are the result of varying mechanisms driving genome evolution and host range expansion.</title>
        <authorList>
            <person name="Wyka S.A."/>
            <person name="Mondo S.J."/>
            <person name="Liu M."/>
            <person name="Dettman J."/>
            <person name="Nalam V."/>
            <person name="Broders K.D."/>
        </authorList>
    </citation>
    <scope>NUCLEOTIDE SEQUENCE [LARGE SCALE GENOMIC DNA]</scope>
    <source>
        <strain evidence="2 3">LM576</strain>
    </source>
</reference>
<sequence length="112" mass="11859">MASNTRSSARASATPESQTNPPRGGQSQAGEPPSDPATTTMETLQQQLAMERVQEEIAQSQARRRAYDRGELAPPNPAPNAQGPAMPGAPLAMPSGGGYSNHYPPRVPVYYP</sequence>
<feature type="compositionally biased region" description="Polar residues" evidence="1">
    <location>
        <begin position="15"/>
        <end position="29"/>
    </location>
</feature>
<protein>
    <submittedName>
        <fullName evidence="2">Uncharacterized protein</fullName>
    </submittedName>
</protein>
<name>A0A9P7PXW8_9HYPO</name>
<keyword evidence="3" id="KW-1185">Reference proteome</keyword>
<dbReference type="EMBL" id="SRQM01000864">
    <property type="protein sequence ID" value="KAG6105202.1"/>
    <property type="molecule type" value="Genomic_DNA"/>
</dbReference>
<feature type="region of interest" description="Disordered" evidence="1">
    <location>
        <begin position="1"/>
        <end position="112"/>
    </location>
</feature>
<organism evidence="2 3">
    <name type="scientific">Claviceps humidiphila</name>
    <dbReference type="NCBI Taxonomy" id="1294629"/>
    <lineage>
        <taxon>Eukaryota</taxon>
        <taxon>Fungi</taxon>
        <taxon>Dikarya</taxon>
        <taxon>Ascomycota</taxon>
        <taxon>Pezizomycotina</taxon>
        <taxon>Sordariomycetes</taxon>
        <taxon>Hypocreomycetidae</taxon>
        <taxon>Hypocreales</taxon>
        <taxon>Clavicipitaceae</taxon>
        <taxon>Claviceps</taxon>
    </lineage>
</organism>
<dbReference type="AlphaFoldDB" id="A0A9P7PXW8"/>